<organism evidence="2 3">
    <name type="scientific">Floridaenema flaviceps BLCC-F50</name>
    <dbReference type="NCBI Taxonomy" id="3153642"/>
    <lineage>
        <taxon>Bacteria</taxon>
        <taxon>Bacillati</taxon>
        <taxon>Cyanobacteriota</taxon>
        <taxon>Cyanophyceae</taxon>
        <taxon>Oscillatoriophycideae</taxon>
        <taxon>Aerosakkonematales</taxon>
        <taxon>Aerosakkonemataceae</taxon>
        <taxon>Floridanema</taxon>
        <taxon>Floridanema flaviceps</taxon>
    </lineage>
</organism>
<evidence type="ECO:0000256" key="1">
    <source>
        <dbReference type="SAM" id="Phobius"/>
    </source>
</evidence>
<reference evidence="2 3" key="1">
    <citation type="submission" date="2024-09" db="EMBL/GenBank/DDBJ databases">
        <title>Floridaenema gen nov. (Aerosakkonemataceae, Aerosakkonematales ord. nov., Cyanobacteria) from benthic tropical and subtropical fresh waters, with the description of four new species.</title>
        <authorList>
            <person name="Moretto J.A."/>
            <person name="Berthold D.E."/>
            <person name="Lefler F.W."/>
            <person name="Huang I.-S."/>
            <person name="Laughinghouse H. IV."/>
        </authorList>
    </citation>
    <scope>NUCLEOTIDE SEQUENCE [LARGE SCALE GENOMIC DNA]</scope>
    <source>
        <strain evidence="2 3">BLCC-F50</strain>
    </source>
</reference>
<keyword evidence="1" id="KW-0812">Transmembrane</keyword>
<sequence>MHHAEKILTSLGWSDLAIDSEHLLISIPIVILLLSIPTILTYFTHAIAHWQDPELPDYLTVTCFWLI</sequence>
<evidence type="ECO:0000313" key="3">
    <source>
        <dbReference type="Proteomes" id="UP001576784"/>
    </source>
</evidence>
<proteinExistence type="predicted"/>
<name>A0ABV4XNT8_9CYAN</name>
<keyword evidence="1" id="KW-1133">Transmembrane helix</keyword>
<dbReference type="EMBL" id="JBHFNR010000060">
    <property type="protein sequence ID" value="MFB2893112.1"/>
    <property type="molecule type" value="Genomic_DNA"/>
</dbReference>
<dbReference type="RefSeq" id="WP_413262777.1">
    <property type="nucleotide sequence ID" value="NZ_JBHFNR010000060.1"/>
</dbReference>
<dbReference type="Proteomes" id="UP001576784">
    <property type="component" value="Unassembled WGS sequence"/>
</dbReference>
<keyword evidence="3" id="KW-1185">Reference proteome</keyword>
<accession>A0ABV4XNT8</accession>
<feature type="transmembrane region" description="Helical" evidence="1">
    <location>
        <begin position="23"/>
        <end position="43"/>
    </location>
</feature>
<comment type="caution">
    <text evidence="2">The sequence shown here is derived from an EMBL/GenBank/DDBJ whole genome shotgun (WGS) entry which is preliminary data.</text>
</comment>
<gene>
    <name evidence="2" type="ORF">ACE1CI_09385</name>
</gene>
<keyword evidence="1" id="KW-0472">Membrane</keyword>
<evidence type="ECO:0000313" key="2">
    <source>
        <dbReference type="EMBL" id="MFB2893112.1"/>
    </source>
</evidence>
<protein>
    <submittedName>
        <fullName evidence="2">Uncharacterized protein</fullName>
    </submittedName>
</protein>